<dbReference type="InterPro" id="IPR036282">
    <property type="entry name" value="Glutathione-S-Trfase_C_sf"/>
</dbReference>
<organism evidence="2 3">
    <name type="scientific">Actinomortierella ambigua</name>
    <dbReference type="NCBI Taxonomy" id="1343610"/>
    <lineage>
        <taxon>Eukaryota</taxon>
        <taxon>Fungi</taxon>
        <taxon>Fungi incertae sedis</taxon>
        <taxon>Mucoromycota</taxon>
        <taxon>Mortierellomycotina</taxon>
        <taxon>Mortierellomycetes</taxon>
        <taxon>Mortierellales</taxon>
        <taxon>Mortierellaceae</taxon>
        <taxon>Actinomortierella</taxon>
    </lineage>
</organism>
<dbReference type="PROSITE" id="PS50405">
    <property type="entry name" value="GST_CTER"/>
    <property type="match status" value="1"/>
</dbReference>
<dbReference type="GO" id="GO:0005737">
    <property type="term" value="C:cytoplasm"/>
    <property type="evidence" value="ECO:0007669"/>
    <property type="project" value="InterPro"/>
</dbReference>
<dbReference type="Gene3D" id="1.20.1050.10">
    <property type="match status" value="1"/>
</dbReference>
<feature type="non-terminal residue" evidence="2">
    <location>
        <position position="272"/>
    </location>
</feature>
<comment type="caution">
    <text evidence="2">The sequence shown here is derived from an EMBL/GenBank/DDBJ whole genome shotgun (WGS) entry which is preliminary data.</text>
</comment>
<dbReference type="AlphaFoldDB" id="A0A9P6TY95"/>
<dbReference type="InterPro" id="IPR036695">
    <property type="entry name" value="Arg-tRNA-synth_N_sf"/>
</dbReference>
<evidence type="ECO:0000259" key="1">
    <source>
        <dbReference type="PROSITE" id="PS50405"/>
    </source>
</evidence>
<dbReference type="SUPFAM" id="SSF47616">
    <property type="entry name" value="GST C-terminal domain-like"/>
    <property type="match status" value="1"/>
</dbReference>
<sequence>MTLAFATNNVPYALLAIASEAGQDAATVFKLQPSTDTTTIQTLIPQGSKQKISGAAALARFVARSFSKTLYDESNALLAGQQDVFLDMVRQTIATPKHMNSLAELANGSSTTFLLDNNTPLLADFAVWGIVTAYTKSHSTLASLNDFPKFIAWMNKMNALPSTQKAIAVLDKAVQEASEAAAKAAAEKAAAAATAVVEVPTIPGSDPDTDPLDTFKNVVADQISKTIGVDIKIVYEALEAPRQSENGDIALSVPRLRLKGNPIQIAKDIVEK</sequence>
<feature type="domain" description="GST C-terminal" evidence="1">
    <location>
        <begin position="52"/>
        <end position="180"/>
    </location>
</feature>
<evidence type="ECO:0000313" key="3">
    <source>
        <dbReference type="Proteomes" id="UP000807716"/>
    </source>
</evidence>
<name>A0A9P6TY95_9FUNG</name>
<keyword evidence="3" id="KW-1185">Reference proteome</keyword>
<dbReference type="InterPro" id="IPR010987">
    <property type="entry name" value="Glutathione-S-Trfase_C-like"/>
</dbReference>
<dbReference type="SUPFAM" id="SSF55190">
    <property type="entry name" value="Arginyl-tRNA synthetase (ArgRS), N-terminal 'additional' domain"/>
    <property type="match status" value="1"/>
</dbReference>
<dbReference type="Proteomes" id="UP000807716">
    <property type="component" value="Unassembled WGS sequence"/>
</dbReference>
<dbReference type="EMBL" id="JAAAJB010000765">
    <property type="protein sequence ID" value="KAG0251322.1"/>
    <property type="molecule type" value="Genomic_DNA"/>
</dbReference>
<dbReference type="GO" id="GO:0005524">
    <property type="term" value="F:ATP binding"/>
    <property type="evidence" value="ECO:0007669"/>
    <property type="project" value="InterPro"/>
</dbReference>
<gene>
    <name evidence="2" type="ORF">DFQ27_008840</name>
</gene>
<dbReference type="GO" id="GO:0006420">
    <property type="term" value="P:arginyl-tRNA aminoacylation"/>
    <property type="evidence" value="ECO:0007669"/>
    <property type="project" value="InterPro"/>
</dbReference>
<evidence type="ECO:0000313" key="2">
    <source>
        <dbReference type="EMBL" id="KAG0251322.1"/>
    </source>
</evidence>
<dbReference type="OrthoDB" id="5422663at2759"/>
<reference evidence="2" key="1">
    <citation type="journal article" date="2020" name="Fungal Divers.">
        <title>Resolving the Mortierellaceae phylogeny through synthesis of multi-gene phylogenetics and phylogenomics.</title>
        <authorList>
            <person name="Vandepol N."/>
            <person name="Liber J."/>
            <person name="Desiro A."/>
            <person name="Na H."/>
            <person name="Kennedy M."/>
            <person name="Barry K."/>
            <person name="Grigoriev I.V."/>
            <person name="Miller A.N."/>
            <person name="O'Donnell K."/>
            <person name="Stajich J.E."/>
            <person name="Bonito G."/>
        </authorList>
    </citation>
    <scope>NUCLEOTIDE SEQUENCE</scope>
    <source>
        <strain evidence="2">BC1065</strain>
    </source>
</reference>
<dbReference type="GO" id="GO:0004814">
    <property type="term" value="F:arginine-tRNA ligase activity"/>
    <property type="evidence" value="ECO:0007669"/>
    <property type="project" value="InterPro"/>
</dbReference>
<protein>
    <recommendedName>
        <fullName evidence="1">GST C-terminal domain-containing protein</fullName>
    </recommendedName>
</protein>
<dbReference type="Gene3D" id="3.30.1360.70">
    <property type="entry name" value="Arginyl tRNA synthetase N-terminal domain"/>
    <property type="match status" value="1"/>
</dbReference>
<accession>A0A9P6TY95</accession>
<proteinExistence type="predicted"/>